<keyword evidence="9" id="KW-0472">Membrane</keyword>
<evidence type="ECO:0000256" key="7">
    <source>
        <dbReference type="ARBA" id="ARBA00022889"/>
    </source>
</evidence>
<organism evidence="13 14">
    <name type="scientific">Notechis scutatus</name>
    <name type="common">mainland tiger snake</name>
    <dbReference type="NCBI Taxonomy" id="8663"/>
    <lineage>
        <taxon>Eukaryota</taxon>
        <taxon>Metazoa</taxon>
        <taxon>Chordata</taxon>
        <taxon>Craniata</taxon>
        <taxon>Vertebrata</taxon>
        <taxon>Euteleostomi</taxon>
        <taxon>Lepidosauria</taxon>
        <taxon>Squamata</taxon>
        <taxon>Bifurcata</taxon>
        <taxon>Unidentata</taxon>
        <taxon>Episquamata</taxon>
        <taxon>Toxicofera</taxon>
        <taxon>Serpentes</taxon>
        <taxon>Colubroidea</taxon>
        <taxon>Elapidae</taxon>
        <taxon>Hydrophiinae</taxon>
        <taxon>Notechis</taxon>
    </lineage>
</organism>
<dbReference type="Pfam" id="PF08266">
    <property type="entry name" value="Cadherin_2"/>
    <property type="match status" value="1"/>
</dbReference>
<dbReference type="InterPro" id="IPR020894">
    <property type="entry name" value="Cadherin_CS"/>
</dbReference>
<evidence type="ECO:0000256" key="6">
    <source>
        <dbReference type="ARBA" id="ARBA00022837"/>
    </source>
</evidence>
<dbReference type="FunFam" id="2.60.40.60:FF:000007">
    <property type="entry name" value="Protocadherin alpha 2"/>
    <property type="match status" value="1"/>
</dbReference>
<evidence type="ECO:0000256" key="11">
    <source>
        <dbReference type="PROSITE-ProRule" id="PRU00043"/>
    </source>
</evidence>
<dbReference type="AlphaFoldDB" id="A0A6J1W5U1"/>
<dbReference type="FunFam" id="2.60.40.60:FF:000002">
    <property type="entry name" value="Protocadherin alpha 2"/>
    <property type="match status" value="1"/>
</dbReference>
<keyword evidence="4" id="KW-0732">Signal</keyword>
<feature type="domain" description="Cadherin" evidence="12">
    <location>
        <begin position="1"/>
        <end position="59"/>
    </location>
</feature>
<dbReference type="RefSeq" id="XP_026550475.1">
    <property type="nucleotide sequence ID" value="XM_026694690.1"/>
</dbReference>
<dbReference type="InterPro" id="IPR050174">
    <property type="entry name" value="Protocadherin/Cadherin-CA"/>
</dbReference>
<keyword evidence="3" id="KW-0812">Transmembrane</keyword>
<keyword evidence="5" id="KW-0677">Repeat</keyword>
<dbReference type="PROSITE" id="PS00232">
    <property type="entry name" value="CADHERIN_1"/>
    <property type="match status" value="2"/>
</dbReference>
<dbReference type="SUPFAM" id="SSF49313">
    <property type="entry name" value="Cadherin-like"/>
    <property type="match status" value="3"/>
</dbReference>
<dbReference type="GO" id="GO:0005509">
    <property type="term" value="F:calcium ion binding"/>
    <property type="evidence" value="ECO:0007669"/>
    <property type="project" value="UniProtKB-UniRule"/>
</dbReference>
<dbReference type="KEGG" id="nss:113432575"/>
<proteinExistence type="predicted"/>
<feature type="non-terminal residue" evidence="14">
    <location>
        <position position="397"/>
    </location>
</feature>
<evidence type="ECO:0000313" key="14">
    <source>
        <dbReference type="RefSeq" id="XP_026550475.1"/>
    </source>
</evidence>
<dbReference type="PANTHER" id="PTHR24028:SF133">
    <property type="entry name" value="PROTOCADHERIN ALPHA-4"/>
    <property type="match status" value="1"/>
</dbReference>
<protein>
    <submittedName>
        <fullName evidence="14">Protocadherin alpha-1-like</fullName>
    </submittedName>
</protein>
<evidence type="ECO:0000256" key="5">
    <source>
        <dbReference type="ARBA" id="ARBA00022737"/>
    </source>
</evidence>
<dbReference type="PRINTS" id="PR00205">
    <property type="entry name" value="CADHERIN"/>
</dbReference>
<dbReference type="InterPro" id="IPR002126">
    <property type="entry name" value="Cadherin-like_dom"/>
</dbReference>
<dbReference type="InterPro" id="IPR015919">
    <property type="entry name" value="Cadherin-like_sf"/>
</dbReference>
<keyword evidence="13" id="KW-1185">Reference proteome</keyword>
<evidence type="ECO:0000256" key="3">
    <source>
        <dbReference type="ARBA" id="ARBA00022692"/>
    </source>
</evidence>
<keyword evidence="8" id="KW-1133">Transmembrane helix</keyword>
<dbReference type="Proteomes" id="UP000504612">
    <property type="component" value="Unplaced"/>
</dbReference>
<keyword evidence="2" id="KW-1003">Cell membrane</keyword>
<dbReference type="InterPro" id="IPR013164">
    <property type="entry name" value="Cadherin_N"/>
</dbReference>
<sequence length="397" mass="43827">FEVNLQNGILFVNTRIDREELCAKNTDCIVHVEVIVEKPLRFFHVEVEIKDVNDNAPIFSAREQILSISELITSGTQFLLEGASDADIGSNALLTYKLSTNNHFDLDSGSDEDASKSVVLLLKVPLDREERPVHHLVLTATDGGEPKLTGTVQLVINVLDVNDNPPVFNQSVYRVKLLENTASGSLVISLNATDLDEGINREICYFFHDSVTLHVTKLFSINSDTGEIRVIGKLDYEESKFYELPIVAKDKGSSPLSTHCKVFIEVLDINDNIPELYVNSLSVPLPEDSPPGTVVAIISASDRDSGNNGEINCFLWPTGIPFKLESTFKNYYSLIVGAVLDREKVAEYRMVVIVEDQGVPPLSSSLTVLVSISDINDNVPAFTQPSYTVFVKENNPP</sequence>
<gene>
    <name evidence="14" type="primary">LOC113432575</name>
</gene>
<reference evidence="14" key="1">
    <citation type="submission" date="2025-08" db="UniProtKB">
        <authorList>
            <consortium name="RefSeq"/>
        </authorList>
    </citation>
    <scope>IDENTIFICATION</scope>
</reference>
<dbReference type="FunFam" id="2.60.40.60:FF:000129">
    <property type="entry name" value="protocadherin alpha-C2 isoform X1"/>
    <property type="match status" value="1"/>
</dbReference>
<keyword evidence="7" id="KW-0130">Cell adhesion</keyword>
<dbReference type="CDD" id="cd11304">
    <property type="entry name" value="Cadherin_repeat"/>
    <property type="match status" value="4"/>
</dbReference>
<name>A0A6J1W5U1_9SAUR</name>
<evidence type="ECO:0000313" key="13">
    <source>
        <dbReference type="Proteomes" id="UP000504612"/>
    </source>
</evidence>
<dbReference type="SMART" id="SM00112">
    <property type="entry name" value="CA"/>
    <property type="match status" value="3"/>
</dbReference>
<evidence type="ECO:0000256" key="9">
    <source>
        <dbReference type="ARBA" id="ARBA00023136"/>
    </source>
</evidence>
<comment type="subcellular location">
    <subcellularLocation>
        <location evidence="1">Cell membrane</location>
        <topology evidence="1">Single-pass type I membrane protein</topology>
    </subcellularLocation>
</comment>
<feature type="non-terminal residue" evidence="14">
    <location>
        <position position="1"/>
    </location>
</feature>
<dbReference type="GeneID" id="113432575"/>
<accession>A0A6J1W5U1</accession>
<keyword evidence="10" id="KW-0325">Glycoprotein</keyword>
<dbReference type="PROSITE" id="PS50268">
    <property type="entry name" value="CADHERIN_2"/>
    <property type="match status" value="4"/>
</dbReference>
<feature type="domain" description="Cadherin" evidence="12">
    <location>
        <begin position="60"/>
        <end position="168"/>
    </location>
</feature>
<dbReference type="GO" id="GO:0007156">
    <property type="term" value="P:homophilic cell adhesion via plasma membrane adhesion molecules"/>
    <property type="evidence" value="ECO:0007669"/>
    <property type="project" value="InterPro"/>
</dbReference>
<evidence type="ECO:0000256" key="2">
    <source>
        <dbReference type="ARBA" id="ARBA00022475"/>
    </source>
</evidence>
<evidence type="ECO:0000256" key="10">
    <source>
        <dbReference type="ARBA" id="ARBA00023180"/>
    </source>
</evidence>
<dbReference type="Gene3D" id="2.60.40.60">
    <property type="entry name" value="Cadherins"/>
    <property type="match status" value="4"/>
</dbReference>
<evidence type="ECO:0000256" key="1">
    <source>
        <dbReference type="ARBA" id="ARBA00004251"/>
    </source>
</evidence>
<dbReference type="Pfam" id="PF00028">
    <property type="entry name" value="Cadherin"/>
    <property type="match status" value="3"/>
</dbReference>
<feature type="domain" description="Cadherin" evidence="12">
    <location>
        <begin position="277"/>
        <end position="382"/>
    </location>
</feature>
<evidence type="ECO:0000259" key="12">
    <source>
        <dbReference type="PROSITE" id="PS50268"/>
    </source>
</evidence>
<evidence type="ECO:0000256" key="4">
    <source>
        <dbReference type="ARBA" id="ARBA00022729"/>
    </source>
</evidence>
<keyword evidence="6 11" id="KW-0106">Calcium</keyword>
<evidence type="ECO:0000256" key="8">
    <source>
        <dbReference type="ARBA" id="ARBA00022989"/>
    </source>
</evidence>
<dbReference type="GO" id="GO:0005886">
    <property type="term" value="C:plasma membrane"/>
    <property type="evidence" value="ECO:0007669"/>
    <property type="project" value="UniProtKB-SubCell"/>
</dbReference>
<dbReference type="PANTHER" id="PTHR24028">
    <property type="entry name" value="CADHERIN-87A"/>
    <property type="match status" value="1"/>
</dbReference>
<feature type="domain" description="Cadherin" evidence="12">
    <location>
        <begin position="169"/>
        <end position="276"/>
    </location>
</feature>